<evidence type="ECO:0000313" key="1">
    <source>
        <dbReference type="EMBL" id="MBW0522610.1"/>
    </source>
</evidence>
<keyword evidence="2" id="KW-1185">Reference proteome</keyword>
<proteinExistence type="predicted"/>
<name>A0A9Q3I188_9BASI</name>
<evidence type="ECO:0000313" key="2">
    <source>
        <dbReference type="Proteomes" id="UP000765509"/>
    </source>
</evidence>
<accession>A0A9Q3I188</accession>
<protein>
    <submittedName>
        <fullName evidence="1">Uncharacterized protein</fullName>
    </submittedName>
</protein>
<comment type="caution">
    <text evidence="1">The sequence shown here is derived from an EMBL/GenBank/DDBJ whole genome shotgun (WGS) entry which is preliminary data.</text>
</comment>
<dbReference type="EMBL" id="AVOT02029681">
    <property type="protein sequence ID" value="MBW0522610.1"/>
    <property type="molecule type" value="Genomic_DNA"/>
</dbReference>
<dbReference type="AlphaFoldDB" id="A0A9Q3I188"/>
<dbReference type="Proteomes" id="UP000765509">
    <property type="component" value="Unassembled WGS sequence"/>
</dbReference>
<organism evidence="1 2">
    <name type="scientific">Austropuccinia psidii MF-1</name>
    <dbReference type="NCBI Taxonomy" id="1389203"/>
    <lineage>
        <taxon>Eukaryota</taxon>
        <taxon>Fungi</taxon>
        <taxon>Dikarya</taxon>
        <taxon>Basidiomycota</taxon>
        <taxon>Pucciniomycotina</taxon>
        <taxon>Pucciniomycetes</taxon>
        <taxon>Pucciniales</taxon>
        <taxon>Sphaerophragmiaceae</taxon>
        <taxon>Austropuccinia</taxon>
    </lineage>
</organism>
<reference evidence="1" key="1">
    <citation type="submission" date="2021-03" db="EMBL/GenBank/DDBJ databases">
        <title>Draft genome sequence of rust myrtle Austropuccinia psidii MF-1, a brazilian biotype.</title>
        <authorList>
            <person name="Quecine M.C."/>
            <person name="Pachon D.M.R."/>
            <person name="Bonatelli M.L."/>
            <person name="Correr F.H."/>
            <person name="Franceschini L.M."/>
            <person name="Leite T.F."/>
            <person name="Margarido G.R.A."/>
            <person name="Almeida C.A."/>
            <person name="Ferrarezi J.A."/>
            <person name="Labate C.A."/>
        </authorList>
    </citation>
    <scope>NUCLEOTIDE SEQUENCE</scope>
    <source>
        <strain evidence="1">MF-1</strain>
    </source>
</reference>
<sequence>MPNPSLQLKYANPKAKCQRRPNHPHVTCQPSNGSTFFAKFQHLWNPYIQFLSKASTDFYLVLVLRSSPFKVGGTVTTLRKDPSQFVFMAIEASSNIWPV</sequence>
<gene>
    <name evidence="1" type="ORF">O181_062325</name>
</gene>